<evidence type="ECO:0000256" key="9">
    <source>
        <dbReference type="ARBA" id="ARBA00022842"/>
    </source>
</evidence>
<feature type="domain" description="Toprim" evidence="14">
    <location>
        <begin position="252"/>
        <end position="334"/>
    </location>
</feature>
<dbReference type="InterPro" id="IPR006295">
    <property type="entry name" value="DNA_primase_DnaG"/>
</dbReference>
<dbReference type="EC" id="2.7.7.101" evidence="12"/>
<dbReference type="GO" id="GO:0008270">
    <property type="term" value="F:zinc ion binding"/>
    <property type="evidence" value="ECO:0007669"/>
    <property type="project" value="UniProtKB-UniRule"/>
</dbReference>
<dbReference type="InterPro" id="IPR037068">
    <property type="entry name" value="DNA_primase_core_N_sf"/>
</dbReference>
<proteinExistence type="inferred from homology"/>
<evidence type="ECO:0000256" key="5">
    <source>
        <dbReference type="ARBA" id="ARBA00022705"/>
    </source>
</evidence>
<comment type="domain">
    <text evidence="12">Contains an N-terminal zinc-binding domain, a central core domain that contains the primase activity, and a C-terminal DnaB-binding domain.</text>
</comment>
<comment type="cofactor">
    <cofactor evidence="12">
        <name>Zn(2+)</name>
        <dbReference type="ChEBI" id="CHEBI:29105"/>
    </cofactor>
    <text evidence="12">Binds 1 zinc ion per monomer.</text>
</comment>
<dbReference type="HAMAP" id="MF_00974">
    <property type="entry name" value="DNA_primase_DnaG"/>
    <property type="match status" value="1"/>
</dbReference>
<comment type="subunit">
    <text evidence="12">Monomer. Interacts with DnaB.</text>
</comment>
<dbReference type="Pfam" id="PF01807">
    <property type="entry name" value="Zn_ribbon_DnaG"/>
    <property type="match status" value="1"/>
</dbReference>
<keyword evidence="7 12" id="KW-0863">Zinc-finger</keyword>
<keyword evidence="1 12" id="KW-0240">DNA-directed RNA polymerase</keyword>
<keyword evidence="3 12" id="KW-0808">Transferase</keyword>
<dbReference type="SMART" id="SM00400">
    <property type="entry name" value="ZnF_CHCC"/>
    <property type="match status" value="1"/>
</dbReference>
<evidence type="ECO:0000256" key="2">
    <source>
        <dbReference type="ARBA" id="ARBA00022515"/>
    </source>
</evidence>
<reference evidence="15 16" key="1">
    <citation type="submission" date="2016-06" db="EMBL/GenBank/DDBJ databases">
        <title>Insight into the functional genes involving in sulfur oxidation in Pearl River water.</title>
        <authorList>
            <person name="Luo J."/>
            <person name="Tan X."/>
            <person name="Lin W."/>
        </authorList>
    </citation>
    <scope>NUCLEOTIDE SEQUENCE [LARGE SCALE GENOMIC DNA]</scope>
    <source>
        <strain evidence="15 16">LS2</strain>
    </source>
</reference>
<dbReference type="GO" id="GO:1990077">
    <property type="term" value="C:primosome complex"/>
    <property type="evidence" value="ECO:0007669"/>
    <property type="project" value="UniProtKB-KW"/>
</dbReference>
<dbReference type="InterPro" id="IPR036977">
    <property type="entry name" value="DNA_primase_Znf_CHC2"/>
</dbReference>
<dbReference type="PANTHER" id="PTHR30313:SF2">
    <property type="entry name" value="DNA PRIMASE"/>
    <property type="match status" value="1"/>
</dbReference>
<feature type="compositionally biased region" description="Basic and acidic residues" evidence="13">
    <location>
        <begin position="530"/>
        <end position="539"/>
    </location>
</feature>
<keyword evidence="9" id="KW-0460">Magnesium</keyword>
<dbReference type="AlphaFoldDB" id="A0A191ZIK7"/>
<dbReference type="GO" id="GO:0000428">
    <property type="term" value="C:DNA-directed RNA polymerase complex"/>
    <property type="evidence" value="ECO:0007669"/>
    <property type="project" value="UniProtKB-KW"/>
</dbReference>
<evidence type="ECO:0000256" key="3">
    <source>
        <dbReference type="ARBA" id="ARBA00022679"/>
    </source>
</evidence>
<evidence type="ECO:0000259" key="14">
    <source>
        <dbReference type="PROSITE" id="PS50880"/>
    </source>
</evidence>
<comment type="function">
    <text evidence="12">RNA polymerase that catalyzes the synthesis of short RNA molecules used as primers for DNA polymerase during DNA replication.</text>
</comment>
<dbReference type="InterPro" id="IPR034151">
    <property type="entry name" value="TOPRIM_DnaG_bac"/>
</dbReference>
<dbReference type="Pfam" id="PF08275">
    <property type="entry name" value="DNAG_N"/>
    <property type="match status" value="1"/>
</dbReference>
<dbReference type="Gene3D" id="3.90.580.10">
    <property type="entry name" value="Zinc finger, CHC2-type domain"/>
    <property type="match status" value="1"/>
</dbReference>
<evidence type="ECO:0000256" key="4">
    <source>
        <dbReference type="ARBA" id="ARBA00022695"/>
    </source>
</evidence>
<dbReference type="GO" id="GO:0003899">
    <property type="term" value="F:DNA-directed RNA polymerase activity"/>
    <property type="evidence" value="ECO:0007669"/>
    <property type="project" value="UniProtKB-UniRule"/>
</dbReference>
<dbReference type="FunFam" id="3.90.580.10:FF:000001">
    <property type="entry name" value="DNA primase"/>
    <property type="match status" value="1"/>
</dbReference>
<dbReference type="OrthoDB" id="9803773at2"/>
<dbReference type="EMBL" id="CP016027">
    <property type="protein sequence ID" value="ANJ67687.1"/>
    <property type="molecule type" value="Genomic_DNA"/>
</dbReference>
<keyword evidence="6 12" id="KW-0479">Metal-binding</keyword>
<organism evidence="15 16">
    <name type="scientific">Halothiobacillus diazotrophicus</name>
    <dbReference type="NCBI Taxonomy" id="1860122"/>
    <lineage>
        <taxon>Bacteria</taxon>
        <taxon>Pseudomonadati</taxon>
        <taxon>Pseudomonadota</taxon>
        <taxon>Gammaproteobacteria</taxon>
        <taxon>Chromatiales</taxon>
        <taxon>Halothiobacillaceae</taxon>
        <taxon>Halothiobacillus</taxon>
    </lineage>
</organism>
<dbReference type="Pfam" id="PF13155">
    <property type="entry name" value="Toprim_2"/>
    <property type="match status" value="1"/>
</dbReference>
<evidence type="ECO:0000256" key="7">
    <source>
        <dbReference type="ARBA" id="ARBA00022771"/>
    </source>
</evidence>
<dbReference type="CDD" id="cd03364">
    <property type="entry name" value="TOPRIM_DnaG_primases"/>
    <property type="match status" value="1"/>
</dbReference>
<sequence length="559" mass="62235">MSFIPESFIDDVLARTDLVELIHRQVPLKKKGREYAACCPFHQEKTPSFYVNPDKQFYHCFGCGAHGNAISFLMDYEHRDFRGAIEQLAEAVGLSLPESAADHAVLDAQTQSFQVMDRVNAHFKTQLRQHPEAIEYLKGRHLQGETAALYSIGFAPGGNALLQAFAKEPATIETLIELGLIIQKDDGERYDRFRRRIMFPIRDKRGQIRGFGGRIVGPGEPKYLNSPESPLFHKGQHVYGVYESRLDNARPNRLLIVEGYMDVVMLAQHGIRNVVATMGTATTDEQIQRLYAQTATLVFCFDGDAAGRRAAGRALQAALPHLSDGRDLRFLFLPDGEDPDSFVQQQGQAGLIELIERHSLAFDQFMLQLLDQQEPGTGTAIQARKAKTGAEWVGRLPEGALKRITLRRLNEHTGVWRAKGAQNQPPPIPQQPRKKPARYPAHTVVLAILLRHPDLLPHVLDPSAWLDGAVPEGFAGLRTMAGERLSAAIAESWDRETVAAARACDFHGVNDLGMAQAILLDTLKQHQREQADAARKQQSIERLAQLRGQTSSTNFPEGD</sequence>
<accession>A0A191ZIK7</accession>
<evidence type="ECO:0000256" key="1">
    <source>
        <dbReference type="ARBA" id="ARBA00022478"/>
    </source>
</evidence>
<keyword evidence="5 12" id="KW-0235">DNA replication</keyword>
<dbReference type="Gene3D" id="3.90.980.10">
    <property type="entry name" value="DNA primase, catalytic core, N-terminal domain"/>
    <property type="match status" value="1"/>
</dbReference>
<keyword evidence="4 12" id="KW-0548">Nucleotidyltransferase</keyword>
<dbReference type="GO" id="GO:0003677">
    <property type="term" value="F:DNA binding"/>
    <property type="evidence" value="ECO:0007669"/>
    <property type="project" value="UniProtKB-KW"/>
</dbReference>
<dbReference type="FunFam" id="3.40.1360.10:FF:000002">
    <property type="entry name" value="DNA primase"/>
    <property type="match status" value="1"/>
</dbReference>
<dbReference type="RefSeq" id="WP_066101046.1">
    <property type="nucleotide sequence ID" value="NZ_CP016027.1"/>
</dbReference>
<keyword evidence="8 12" id="KW-0862">Zinc</keyword>
<keyword evidence="2 12" id="KW-0639">Primosome</keyword>
<dbReference type="NCBIfam" id="TIGR01391">
    <property type="entry name" value="dnaG"/>
    <property type="match status" value="1"/>
</dbReference>
<dbReference type="Proteomes" id="UP000078596">
    <property type="component" value="Chromosome"/>
</dbReference>
<dbReference type="SUPFAM" id="SSF56731">
    <property type="entry name" value="DNA primase core"/>
    <property type="match status" value="1"/>
</dbReference>
<feature type="zinc finger region" description="CHC2-type" evidence="12">
    <location>
        <begin position="39"/>
        <end position="63"/>
    </location>
</feature>
<keyword evidence="16" id="KW-1185">Reference proteome</keyword>
<dbReference type="GO" id="GO:0006269">
    <property type="term" value="P:DNA replication, synthesis of primer"/>
    <property type="evidence" value="ECO:0007669"/>
    <property type="project" value="UniProtKB-UniRule"/>
</dbReference>
<dbReference type="SMART" id="SM00493">
    <property type="entry name" value="TOPRIM"/>
    <property type="match status" value="1"/>
</dbReference>
<evidence type="ECO:0000256" key="12">
    <source>
        <dbReference type="HAMAP-Rule" id="MF_00974"/>
    </source>
</evidence>
<evidence type="ECO:0000313" key="16">
    <source>
        <dbReference type="Proteomes" id="UP000078596"/>
    </source>
</evidence>
<feature type="region of interest" description="Disordered" evidence="13">
    <location>
        <begin position="530"/>
        <end position="559"/>
    </location>
</feature>
<dbReference type="PANTHER" id="PTHR30313">
    <property type="entry name" value="DNA PRIMASE"/>
    <property type="match status" value="1"/>
</dbReference>
<evidence type="ECO:0000256" key="6">
    <source>
        <dbReference type="ARBA" id="ARBA00022723"/>
    </source>
</evidence>
<dbReference type="Gene3D" id="3.40.1360.10">
    <property type="match status" value="1"/>
</dbReference>
<dbReference type="InterPro" id="IPR013264">
    <property type="entry name" value="DNAG_N"/>
</dbReference>
<evidence type="ECO:0000256" key="10">
    <source>
        <dbReference type="ARBA" id="ARBA00023125"/>
    </source>
</evidence>
<evidence type="ECO:0000256" key="11">
    <source>
        <dbReference type="ARBA" id="ARBA00023163"/>
    </source>
</evidence>
<dbReference type="SUPFAM" id="SSF57783">
    <property type="entry name" value="Zinc beta-ribbon"/>
    <property type="match status" value="1"/>
</dbReference>
<protein>
    <recommendedName>
        <fullName evidence="12">DNA primase</fullName>
        <ecNumber evidence="12">2.7.7.101</ecNumber>
    </recommendedName>
</protein>
<evidence type="ECO:0000256" key="8">
    <source>
        <dbReference type="ARBA" id="ARBA00022833"/>
    </source>
</evidence>
<gene>
    <name evidence="12" type="primary">dnaG</name>
    <name evidence="15" type="ORF">A9404_10130</name>
</gene>
<dbReference type="InterPro" id="IPR002694">
    <property type="entry name" value="Znf_CHC2"/>
</dbReference>
<dbReference type="PROSITE" id="PS50880">
    <property type="entry name" value="TOPRIM"/>
    <property type="match status" value="1"/>
</dbReference>
<dbReference type="KEGG" id="haz:A9404_10130"/>
<name>A0A191ZIK7_9GAMM</name>
<dbReference type="GO" id="GO:0005737">
    <property type="term" value="C:cytoplasm"/>
    <property type="evidence" value="ECO:0007669"/>
    <property type="project" value="TreeGrafter"/>
</dbReference>
<dbReference type="InterPro" id="IPR030846">
    <property type="entry name" value="DnaG_bac"/>
</dbReference>
<dbReference type="InterPro" id="IPR006171">
    <property type="entry name" value="TOPRIM_dom"/>
</dbReference>
<evidence type="ECO:0000256" key="13">
    <source>
        <dbReference type="SAM" id="MobiDB-lite"/>
    </source>
</evidence>
<keyword evidence="11 12" id="KW-0804">Transcription</keyword>
<evidence type="ECO:0000313" key="15">
    <source>
        <dbReference type="EMBL" id="ANJ67687.1"/>
    </source>
</evidence>
<dbReference type="InterPro" id="IPR050219">
    <property type="entry name" value="DnaG_primase"/>
</dbReference>
<feature type="compositionally biased region" description="Polar residues" evidence="13">
    <location>
        <begin position="547"/>
        <end position="559"/>
    </location>
</feature>
<keyword evidence="10 12" id="KW-0238">DNA-binding</keyword>
<dbReference type="STRING" id="1860122.A9404_10130"/>
<comment type="catalytic activity">
    <reaction evidence="12">
        <text>ssDNA + n NTP = ssDNA/pppN(pN)n-1 hybrid + (n-1) diphosphate.</text>
        <dbReference type="EC" id="2.7.7.101"/>
    </reaction>
</comment>
<comment type="similarity">
    <text evidence="12">Belongs to the DnaG primase family.</text>
</comment>